<dbReference type="PROSITE" id="PS51462">
    <property type="entry name" value="NUDIX"/>
    <property type="match status" value="1"/>
</dbReference>
<dbReference type="GO" id="GO:0047631">
    <property type="term" value="F:ADP-ribose diphosphatase activity"/>
    <property type="evidence" value="ECO:0007669"/>
    <property type="project" value="TreeGrafter"/>
</dbReference>
<dbReference type="SUPFAM" id="SSF55811">
    <property type="entry name" value="Nudix"/>
    <property type="match status" value="1"/>
</dbReference>
<comment type="similarity">
    <text evidence="1">Belongs to the Nudix hydrolase family.</text>
</comment>
<keyword evidence="5" id="KW-1185">Reference proteome</keyword>
<name>A0A5B8MHN8_9CHLO</name>
<dbReference type="Gene3D" id="3.90.79.10">
    <property type="entry name" value="Nucleoside Triphosphate Pyrophosphohydrolase"/>
    <property type="match status" value="1"/>
</dbReference>
<dbReference type="InterPro" id="IPR000086">
    <property type="entry name" value="NUDIX_hydrolase_dom"/>
</dbReference>
<accession>A0A5B8MHN8</accession>
<dbReference type="Proteomes" id="UP000316726">
    <property type="component" value="Chromosome 3"/>
</dbReference>
<dbReference type="Pfam" id="PF18290">
    <property type="entry name" value="Nudix_hydro"/>
    <property type="match status" value="1"/>
</dbReference>
<dbReference type="CDD" id="cd04670">
    <property type="entry name" value="NUDIX_ASFGF2_Nudt6"/>
    <property type="match status" value="1"/>
</dbReference>
<dbReference type="EMBL" id="CP031036">
    <property type="protein sequence ID" value="QDZ19986.1"/>
    <property type="molecule type" value="Genomic_DNA"/>
</dbReference>
<organism evidence="4 5">
    <name type="scientific">Chloropicon primus</name>
    <dbReference type="NCBI Taxonomy" id="1764295"/>
    <lineage>
        <taxon>Eukaryota</taxon>
        <taxon>Viridiplantae</taxon>
        <taxon>Chlorophyta</taxon>
        <taxon>Chloropicophyceae</taxon>
        <taxon>Chloropicales</taxon>
        <taxon>Chloropicaceae</taxon>
        <taxon>Chloropicon</taxon>
    </lineage>
</organism>
<reference evidence="4 5" key="1">
    <citation type="submission" date="2018-07" db="EMBL/GenBank/DDBJ databases">
        <title>The complete nuclear genome of the prasinophyte Chloropicon primus (CCMP1205).</title>
        <authorList>
            <person name="Pombert J.-F."/>
            <person name="Otis C."/>
            <person name="Turmel M."/>
            <person name="Lemieux C."/>
        </authorList>
    </citation>
    <scope>NUCLEOTIDE SEQUENCE [LARGE SCALE GENOMIC DNA]</scope>
    <source>
        <strain evidence="4 5">CCMP1205</strain>
    </source>
</reference>
<gene>
    <name evidence="4" type="ORF">A3770_03p25040</name>
</gene>
<evidence type="ECO:0000259" key="3">
    <source>
        <dbReference type="PROSITE" id="PS51462"/>
    </source>
</evidence>
<dbReference type="InterPro" id="IPR015797">
    <property type="entry name" value="NUDIX_hydrolase-like_dom_sf"/>
</dbReference>
<dbReference type="GO" id="GO:0051287">
    <property type="term" value="F:NAD binding"/>
    <property type="evidence" value="ECO:0007669"/>
    <property type="project" value="TreeGrafter"/>
</dbReference>
<evidence type="ECO:0000256" key="1">
    <source>
        <dbReference type="ARBA" id="ARBA00005582"/>
    </source>
</evidence>
<keyword evidence="2 4" id="KW-0378">Hydrolase</keyword>
<dbReference type="PANTHER" id="PTHR13994:SF13">
    <property type="entry name" value="FI03680P"/>
    <property type="match status" value="1"/>
</dbReference>
<dbReference type="GO" id="GO:0035529">
    <property type="term" value="F:NADH pyrophosphatase activity"/>
    <property type="evidence" value="ECO:0007669"/>
    <property type="project" value="TreeGrafter"/>
</dbReference>
<proteinExistence type="inferred from homology"/>
<dbReference type="OrthoDB" id="447842at2759"/>
<dbReference type="InterPro" id="IPR003293">
    <property type="entry name" value="Nudix_hydrolase6-like"/>
</dbReference>
<dbReference type="Gene3D" id="3.40.630.30">
    <property type="match status" value="1"/>
</dbReference>
<dbReference type="PROSITE" id="PS00893">
    <property type="entry name" value="NUDIX_BOX"/>
    <property type="match status" value="1"/>
</dbReference>
<protein>
    <submittedName>
        <fullName evidence="4">NUDIX hydrolase</fullName>
    </submittedName>
</protein>
<evidence type="ECO:0000313" key="5">
    <source>
        <dbReference type="Proteomes" id="UP000316726"/>
    </source>
</evidence>
<dbReference type="InterPro" id="IPR020084">
    <property type="entry name" value="NUDIX_hydrolase_CS"/>
</dbReference>
<sequence length="299" mass="32925">MAFPASEAPLDCDVDVFNGVKVQVAALGEAEDFEGALKESLAVWAREGRTGVWLFVPNSRASWIPTALRQGFDFHHAKPGQAALIKWLPTTTPCMIPRAPFTQVGVGAVIFNSEDEILCVQEALGPLRGKGVWKIVTGSADPGESICTAAEREVFEETGLRTSFDQCLLIRHRYPSATANSDLYFVCALKLNAENQELVIDKTELTAAKWIKFQDYLTQPCWSEGTIGKVYREEINPVIERYRSGGFRSGLTATSSEGDSKYGKHSVYKAAAAGARANHRLTSLFRPFRSGLGFMRRLL</sequence>
<dbReference type="PANTHER" id="PTHR13994">
    <property type="entry name" value="NUDIX HYDROLASE RELATED"/>
    <property type="match status" value="1"/>
</dbReference>
<evidence type="ECO:0000313" key="4">
    <source>
        <dbReference type="EMBL" id="QDZ19986.1"/>
    </source>
</evidence>
<dbReference type="AlphaFoldDB" id="A0A5B8MHN8"/>
<dbReference type="InterPro" id="IPR040618">
    <property type="entry name" value="Pre-Nudix"/>
</dbReference>
<evidence type="ECO:0000256" key="2">
    <source>
        <dbReference type="ARBA" id="ARBA00022801"/>
    </source>
</evidence>
<feature type="domain" description="Nudix hydrolase" evidence="3">
    <location>
        <begin position="101"/>
        <end position="236"/>
    </location>
</feature>
<dbReference type="Pfam" id="PF00293">
    <property type="entry name" value="NUDIX"/>
    <property type="match status" value="1"/>
</dbReference>